<accession>A0ABD3MTD7</accession>
<keyword evidence="4" id="KW-1185">Reference proteome</keyword>
<keyword evidence="2" id="KW-1133">Transmembrane helix</keyword>
<comment type="caution">
    <text evidence="3">The sequence shown here is derived from an EMBL/GenBank/DDBJ whole genome shotgun (WGS) entry which is preliminary data.</text>
</comment>
<evidence type="ECO:0000256" key="2">
    <source>
        <dbReference type="SAM" id="Phobius"/>
    </source>
</evidence>
<keyword evidence="2" id="KW-0472">Membrane</keyword>
<feature type="compositionally biased region" description="Low complexity" evidence="1">
    <location>
        <begin position="90"/>
        <end position="100"/>
    </location>
</feature>
<evidence type="ECO:0000313" key="3">
    <source>
        <dbReference type="EMBL" id="KAL3765502.1"/>
    </source>
</evidence>
<reference evidence="3 4" key="1">
    <citation type="submission" date="2024-10" db="EMBL/GenBank/DDBJ databases">
        <title>Updated reference genomes for cyclostephanoid diatoms.</title>
        <authorList>
            <person name="Roberts W.R."/>
            <person name="Alverson A.J."/>
        </authorList>
    </citation>
    <scope>NUCLEOTIDE SEQUENCE [LARGE SCALE GENOMIC DNA]</scope>
    <source>
        <strain evidence="3 4">AJA010-31</strain>
    </source>
</reference>
<dbReference type="AlphaFoldDB" id="A0ABD3MTD7"/>
<dbReference type="EMBL" id="JALLPJ020001400">
    <property type="protein sequence ID" value="KAL3765502.1"/>
    <property type="molecule type" value="Genomic_DNA"/>
</dbReference>
<evidence type="ECO:0000313" key="4">
    <source>
        <dbReference type="Proteomes" id="UP001530400"/>
    </source>
</evidence>
<protein>
    <submittedName>
        <fullName evidence="3">Uncharacterized protein</fullName>
    </submittedName>
</protein>
<evidence type="ECO:0000256" key="1">
    <source>
        <dbReference type="SAM" id="MobiDB-lite"/>
    </source>
</evidence>
<sequence length="166" mass="17463">MIIDAKTIILTLAVVGIAGYFGLQLIRSFALSIAQENHDANLAVDMSVEAKRARREQEADAAAMAAFAKVEPLLPASVVNKGVSLKSKAAKPAAPSSGGLQAPVVNKQTPTETNQTDDVVDGEAPAEPLLSDDVIADEEMQTDQSGATVDEEASAEQLIGLEYEER</sequence>
<organism evidence="3 4">
    <name type="scientific">Cyclotella atomus</name>
    <dbReference type="NCBI Taxonomy" id="382360"/>
    <lineage>
        <taxon>Eukaryota</taxon>
        <taxon>Sar</taxon>
        <taxon>Stramenopiles</taxon>
        <taxon>Ochrophyta</taxon>
        <taxon>Bacillariophyta</taxon>
        <taxon>Coscinodiscophyceae</taxon>
        <taxon>Thalassiosirophycidae</taxon>
        <taxon>Stephanodiscales</taxon>
        <taxon>Stephanodiscaceae</taxon>
        <taxon>Cyclotella</taxon>
    </lineage>
</organism>
<dbReference type="Proteomes" id="UP001530400">
    <property type="component" value="Unassembled WGS sequence"/>
</dbReference>
<name>A0ABD3MTD7_9STRA</name>
<feature type="compositionally biased region" description="Polar residues" evidence="1">
    <location>
        <begin position="106"/>
        <end position="117"/>
    </location>
</feature>
<proteinExistence type="predicted"/>
<feature type="region of interest" description="Disordered" evidence="1">
    <location>
        <begin position="90"/>
        <end position="166"/>
    </location>
</feature>
<feature type="transmembrane region" description="Helical" evidence="2">
    <location>
        <begin position="7"/>
        <end position="26"/>
    </location>
</feature>
<gene>
    <name evidence="3" type="ORF">ACHAWO_011100</name>
</gene>
<keyword evidence="2" id="KW-0812">Transmembrane</keyword>